<comment type="cofactor">
    <cofactor evidence="6">
        <name>Zn(2+)</name>
        <dbReference type="ChEBI" id="CHEBI:29105"/>
    </cofactor>
    <text evidence="6">Binds 1 zinc ion per subunit.</text>
</comment>
<evidence type="ECO:0000256" key="4">
    <source>
        <dbReference type="ARBA" id="ARBA00023239"/>
    </source>
</evidence>
<evidence type="ECO:0000256" key="5">
    <source>
        <dbReference type="ARBA" id="ARBA00048348"/>
    </source>
</evidence>
<evidence type="ECO:0000313" key="9">
    <source>
        <dbReference type="Proteomes" id="UP000000466"/>
    </source>
</evidence>
<dbReference type="FunFam" id="3.40.1050.10:FF:000001">
    <property type="entry name" value="Carbonic anhydrase"/>
    <property type="match status" value="1"/>
</dbReference>
<feature type="binding site" evidence="6">
    <location>
        <position position="45"/>
    </location>
    <ligand>
        <name>Zn(2+)</name>
        <dbReference type="ChEBI" id="CHEBI:29105"/>
    </ligand>
</feature>
<keyword evidence="3 6" id="KW-0862">Zinc</keyword>
<dbReference type="GO" id="GO:0004089">
    <property type="term" value="F:carbonate dehydratase activity"/>
    <property type="evidence" value="ECO:0007669"/>
    <property type="project" value="UniProtKB-UniRule"/>
</dbReference>
<dbReference type="GO" id="GO:0008270">
    <property type="term" value="F:zinc ion binding"/>
    <property type="evidence" value="ECO:0007669"/>
    <property type="project" value="UniProtKB-UniRule"/>
</dbReference>
<dbReference type="InterPro" id="IPR001765">
    <property type="entry name" value="Carbonic_anhydrase"/>
</dbReference>
<dbReference type="CDD" id="cd00883">
    <property type="entry name" value="beta_CA_cladeA"/>
    <property type="match status" value="1"/>
</dbReference>
<evidence type="ECO:0000256" key="1">
    <source>
        <dbReference type="ARBA" id="ARBA00006217"/>
    </source>
</evidence>
<comment type="function">
    <text evidence="7">Reversible hydration of carbon dioxide.</text>
</comment>
<dbReference type="SUPFAM" id="SSF53056">
    <property type="entry name" value="beta-carbonic anhydrase, cab"/>
    <property type="match status" value="1"/>
</dbReference>
<dbReference type="KEGG" id="saga:M5M_15805"/>
<dbReference type="AlphaFoldDB" id="K4KQ99"/>
<dbReference type="GO" id="GO:0015976">
    <property type="term" value="P:carbon utilization"/>
    <property type="evidence" value="ECO:0007669"/>
    <property type="project" value="InterPro"/>
</dbReference>
<evidence type="ECO:0000313" key="8">
    <source>
        <dbReference type="EMBL" id="AFV00294.1"/>
    </source>
</evidence>
<gene>
    <name evidence="8" type="ordered locus">M5M_15805</name>
</gene>
<accession>K4KQ99</accession>
<dbReference type="EC" id="4.2.1.1" evidence="7"/>
<evidence type="ECO:0000256" key="7">
    <source>
        <dbReference type="RuleBase" id="RU003956"/>
    </source>
</evidence>
<name>K4KQ99_SIMAS</name>
<dbReference type="PROSITE" id="PS00705">
    <property type="entry name" value="PROK_CO2_ANHYDRASE_2"/>
    <property type="match status" value="1"/>
</dbReference>
<evidence type="ECO:0000256" key="6">
    <source>
        <dbReference type="PIRSR" id="PIRSR601765-1"/>
    </source>
</evidence>
<comment type="catalytic activity">
    <reaction evidence="5 7">
        <text>hydrogencarbonate + H(+) = CO2 + H2O</text>
        <dbReference type="Rhea" id="RHEA:10748"/>
        <dbReference type="ChEBI" id="CHEBI:15377"/>
        <dbReference type="ChEBI" id="CHEBI:15378"/>
        <dbReference type="ChEBI" id="CHEBI:16526"/>
        <dbReference type="ChEBI" id="CHEBI:17544"/>
        <dbReference type="EC" id="4.2.1.1"/>
    </reaction>
</comment>
<dbReference type="Gene3D" id="3.40.1050.10">
    <property type="entry name" value="Carbonic anhydrase"/>
    <property type="match status" value="1"/>
</dbReference>
<dbReference type="InterPro" id="IPR015892">
    <property type="entry name" value="Carbonic_anhydrase_CS"/>
</dbReference>
<dbReference type="STRING" id="1117647.M5M_15805"/>
<dbReference type="RefSeq" id="WP_015048446.1">
    <property type="nucleotide sequence ID" value="NC_018868.3"/>
</dbReference>
<evidence type="ECO:0000256" key="2">
    <source>
        <dbReference type="ARBA" id="ARBA00022723"/>
    </source>
</evidence>
<feature type="binding site" evidence="6">
    <location>
        <position position="104"/>
    </location>
    <ligand>
        <name>Zn(2+)</name>
        <dbReference type="ChEBI" id="CHEBI:29105"/>
    </ligand>
</feature>
<feature type="binding site" evidence="6">
    <location>
        <position position="47"/>
    </location>
    <ligand>
        <name>Zn(2+)</name>
        <dbReference type="ChEBI" id="CHEBI:29105"/>
    </ligand>
</feature>
<dbReference type="Pfam" id="PF00484">
    <property type="entry name" value="Pro_CA"/>
    <property type="match status" value="1"/>
</dbReference>
<proteinExistence type="inferred from homology"/>
<dbReference type="SMART" id="SM00947">
    <property type="entry name" value="Pro_CA"/>
    <property type="match status" value="1"/>
</dbReference>
<dbReference type="eggNOG" id="COG0288">
    <property type="taxonomic scope" value="Bacteria"/>
</dbReference>
<dbReference type="InterPro" id="IPR036874">
    <property type="entry name" value="Carbonic_anhydrase_sf"/>
</dbReference>
<dbReference type="EMBL" id="CP003746">
    <property type="protein sequence ID" value="AFV00294.1"/>
    <property type="molecule type" value="Genomic_DNA"/>
</dbReference>
<dbReference type="OrthoDB" id="9797527at2"/>
<protein>
    <recommendedName>
        <fullName evidence="7">Carbonic anhydrase</fullName>
        <ecNumber evidence="7">4.2.1.1</ecNumber>
    </recommendedName>
    <alternativeName>
        <fullName evidence="7">Carbonate dehydratase</fullName>
    </alternativeName>
</protein>
<dbReference type="NCBIfam" id="NF007756">
    <property type="entry name" value="PRK10437.1"/>
    <property type="match status" value="1"/>
</dbReference>
<dbReference type="Proteomes" id="UP000000466">
    <property type="component" value="Chromosome"/>
</dbReference>
<keyword evidence="4 7" id="KW-0456">Lyase</keyword>
<sequence length="214" mass="24377">MCEKCSLKHLLDNNDRWARDYEQRDPSFFPRLAAQQKPDYLWIGCSDARVPANDIVGLEPGELFVHRNIANQLIHTDFNGLSVVQFALDHLKVKHIIVCGHYGCGGVRAALDHTEMGLVDNWLRHIKDIFVRHKAELVAIADDEARVNRLCELNVMAQVENLSKTKVVQRAWRQGRSLSIHGWIYGLQDGRIVDLDVTVNRPDGVDDIYRMSPG</sequence>
<organism evidence="8 9">
    <name type="scientific">Simiduia agarivorans (strain DSM 21679 / JCM 13881 / BCRC 17597 / SA1)</name>
    <dbReference type="NCBI Taxonomy" id="1117647"/>
    <lineage>
        <taxon>Bacteria</taxon>
        <taxon>Pseudomonadati</taxon>
        <taxon>Pseudomonadota</taxon>
        <taxon>Gammaproteobacteria</taxon>
        <taxon>Cellvibrionales</taxon>
        <taxon>Cellvibrionaceae</taxon>
        <taxon>Simiduia</taxon>
    </lineage>
</organism>
<keyword evidence="2 6" id="KW-0479">Metal-binding</keyword>
<dbReference type="PANTHER" id="PTHR11002:SF76">
    <property type="entry name" value="CARBONIC ANHYDRASE"/>
    <property type="match status" value="1"/>
</dbReference>
<dbReference type="HOGENOM" id="CLU_053879_3_0_6"/>
<feature type="binding site" evidence="6">
    <location>
        <position position="101"/>
    </location>
    <ligand>
        <name>Zn(2+)</name>
        <dbReference type="ChEBI" id="CHEBI:29105"/>
    </ligand>
</feature>
<evidence type="ECO:0000256" key="3">
    <source>
        <dbReference type="ARBA" id="ARBA00022833"/>
    </source>
</evidence>
<keyword evidence="9" id="KW-1185">Reference proteome</keyword>
<dbReference type="PANTHER" id="PTHR11002">
    <property type="entry name" value="CARBONIC ANHYDRASE"/>
    <property type="match status" value="1"/>
</dbReference>
<reference evidence="8 9" key="1">
    <citation type="journal article" date="2013" name="Genome Announc.">
        <title>Complete genome sequence of Simiduia agarivorans SA1(T), a marine bacterium able to degrade a variety of polysaccharides.</title>
        <authorList>
            <person name="Lin S.Y."/>
            <person name="Shieh W.Y."/>
            <person name="Chen J.S."/>
            <person name="Tang S.L."/>
        </authorList>
    </citation>
    <scope>NUCLEOTIDE SEQUENCE [LARGE SCALE GENOMIC DNA]</scope>
    <source>
        <strain evidence="9">DSM 21679 / JCM 13881 / BCRC 17597 / SA1</strain>
    </source>
</reference>
<comment type="similarity">
    <text evidence="1 7">Belongs to the beta-class carbonic anhydrase family.</text>
</comment>